<keyword evidence="1" id="KW-0472">Membrane</keyword>
<reference evidence="2 3" key="1">
    <citation type="journal article" date="2009" name="J. Bacteriol.">
        <title>Complete genome sequence of Lactobacillus johnsonii FI9785, a competitive exclusion agent against pathogens in poultry.</title>
        <authorList>
            <person name="Wegmann U."/>
            <person name="Overweg K."/>
            <person name="Horn N."/>
            <person name="Goesmann A."/>
            <person name="Narbad A."/>
            <person name="Gasson M.J."/>
            <person name="Shearman C."/>
        </authorList>
    </citation>
    <scope>NUCLEOTIDE SEQUENCE [LARGE SCALE GENOMIC DNA]</scope>
    <source>
        <strain evidence="2 3">FI9785</strain>
    </source>
</reference>
<accession>D0R2U7</accession>
<evidence type="ECO:0000256" key="1">
    <source>
        <dbReference type="SAM" id="Phobius"/>
    </source>
</evidence>
<dbReference type="KEGG" id="ljf:FI9785_119"/>
<dbReference type="InterPro" id="IPR036259">
    <property type="entry name" value="MFS_trans_sf"/>
</dbReference>
<evidence type="ECO:0000313" key="2">
    <source>
        <dbReference type="EMBL" id="CAX66007.1"/>
    </source>
</evidence>
<dbReference type="HOGENOM" id="CLU_2788657_0_0_9"/>
<evidence type="ECO:0000313" key="3">
    <source>
        <dbReference type="Proteomes" id="UP000002627"/>
    </source>
</evidence>
<organism evidence="2 3">
    <name type="scientific">Lactobacillus johnsonii (strain FI9785)</name>
    <dbReference type="NCBI Taxonomy" id="633699"/>
    <lineage>
        <taxon>Bacteria</taxon>
        <taxon>Bacillati</taxon>
        <taxon>Bacillota</taxon>
        <taxon>Bacilli</taxon>
        <taxon>Lactobacillales</taxon>
        <taxon>Lactobacillaceae</taxon>
        <taxon>Lactobacillus</taxon>
    </lineage>
</organism>
<sequence>MLGYVGLAYAIGAPLFGIIKGAASFTVAWYFMIAFVAIGFIILVFAVIQIKRYQKKYIAEQAAKTTAK</sequence>
<proteinExistence type="predicted"/>
<keyword evidence="1" id="KW-0812">Transmembrane</keyword>
<dbReference type="EMBL" id="FN298497">
    <property type="protein sequence ID" value="CAX66007.1"/>
    <property type="molecule type" value="Genomic_DNA"/>
</dbReference>
<dbReference type="AlphaFoldDB" id="D0R2U7"/>
<keyword evidence="3" id="KW-1185">Reference proteome</keyword>
<dbReference type="SUPFAM" id="SSF103473">
    <property type="entry name" value="MFS general substrate transporter"/>
    <property type="match status" value="1"/>
</dbReference>
<name>D0R2U7_LACJF</name>
<keyword evidence="1" id="KW-1133">Transmembrane helix</keyword>
<gene>
    <name evidence="2" type="ordered locus">FI9785_119</name>
</gene>
<protein>
    <submittedName>
        <fullName evidence="2">Uncharacterized protein</fullName>
    </submittedName>
</protein>
<feature type="transmembrane region" description="Helical" evidence="1">
    <location>
        <begin position="27"/>
        <end position="48"/>
    </location>
</feature>
<dbReference type="Proteomes" id="UP000002627">
    <property type="component" value="Chromosome"/>
</dbReference>